<dbReference type="Gene3D" id="1.25.40.10">
    <property type="entry name" value="Tetratricopeptide repeat domain"/>
    <property type="match status" value="2"/>
</dbReference>
<dbReference type="EMBL" id="JACHJB010000001">
    <property type="protein sequence ID" value="MBB6345037.1"/>
    <property type="molecule type" value="Genomic_DNA"/>
</dbReference>
<dbReference type="RefSeq" id="WP_312891481.1">
    <property type="nucleotide sequence ID" value="NZ_JACHJB010000001.1"/>
</dbReference>
<evidence type="ECO:0000256" key="1">
    <source>
        <dbReference type="ARBA" id="ARBA00005820"/>
    </source>
</evidence>
<dbReference type="PRINTS" id="PR00364">
    <property type="entry name" value="DISEASERSIST"/>
</dbReference>
<dbReference type="InterPro" id="IPR036388">
    <property type="entry name" value="WH-like_DNA-bd_sf"/>
</dbReference>
<dbReference type="Proteomes" id="UP000583800">
    <property type="component" value="Unassembled WGS sequence"/>
</dbReference>
<dbReference type="InterPro" id="IPR027417">
    <property type="entry name" value="P-loop_NTPase"/>
</dbReference>
<dbReference type="Gene3D" id="3.40.50.300">
    <property type="entry name" value="P-loop containing nucleotide triphosphate hydrolases"/>
    <property type="match status" value="1"/>
</dbReference>
<dbReference type="Pfam" id="PF25872">
    <property type="entry name" value="HTH_77"/>
    <property type="match status" value="1"/>
</dbReference>
<proteinExistence type="inferred from homology"/>
<dbReference type="Pfam" id="PF00486">
    <property type="entry name" value="Trans_reg_C"/>
    <property type="match status" value="1"/>
</dbReference>
<evidence type="ECO:0000256" key="4">
    <source>
        <dbReference type="SAM" id="MobiDB-lite"/>
    </source>
</evidence>
<dbReference type="CDD" id="cd15831">
    <property type="entry name" value="BTAD"/>
    <property type="match status" value="1"/>
</dbReference>
<dbReference type="InterPro" id="IPR058852">
    <property type="entry name" value="HTH_77"/>
</dbReference>
<feature type="DNA-binding region" description="OmpR/PhoB-type" evidence="3">
    <location>
        <begin position="1"/>
        <end position="91"/>
    </location>
</feature>
<dbReference type="InterPro" id="IPR011990">
    <property type="entry name" value="TPR-like_helical_dom_sf"/>
</dbReference>
<dbReference type="InterPro" id="IPR016032">
    <property type="entry name" value="Sig_transdc_resp-reg_C-effctor"/>
</dbReference>
<dbReference type="Pfam" id="PF13481">
    <property type="entry name" value="AAA_25"/>
    <property type="match status" value="1"/>
</dbReference>
<dbReference type="GO" id="GO:0003677">
    <property type="term" value="F:DNA binding"/>
    <property type="evidence" value="ECO:0007669"/>
    <property type="project" value="UniProtKB-UniRule"/>
</dbReference>
<evidence type="ECO:0000256" key="3">
    <source>
        <dbReference type="PROSITE-ProRule" id="PRU01091"/>
    </source>
</evidence>
<dbReference type="SUPFAM" id="SSF48452">
    <property type="entry name" value="TPR-like"/>
    <property type="match status" value="2"/>
</dbReference>
<accession>A0A7X0BYE1</accession>
<evidence type="ECO:0000259" key="5">
    <source>
        <dbReference type="PROSITE" id="PS51755"/>
    </source>
</evidence>
<evidence type="ECO:0000313" key="7">
    <source>
        <dbReference type="Proteomes" id="UP000583800"/>
    </source>
</evidence>
<comment type="similarity">
    <text evidence="1">Belongs to the AfsR/DnrI/RedD regulatory family.</text>
</comment>
<dbReference type="AlphaFoldDB" id="A0A7X0BYE1"/>
<dbReference type="PANTHER" id="PTHR47691">
    <property type="entry name" value="REGULATOR-RELATED"/>
    <property type="match status" value="1"/>
</dbReference>
<reference evidence="6 7" key="1">
    <citation type="submission" date="2020-08" db="EMBL/GenBank/DDBJ databases">
        <title>Sequencing the genomes of 1000 actinobacteria strains.</title>
        <authorList>
            <person name="Klenk H.-P."/>
        </authorList>
    </citation>
    <scope>NUCLEOTIDE SEQUENCE [LARGE SCALE GENOMIC DNA]</scope>
    <source>
        <strain evidence="6 7">DSM 45913</strain>
    </source>
</reference>
<keyword evidence="2 3" id="KW-0238">DNA-binding</keyword>
<evidence type="ECO:0000313" key="6">
    <source>
        <dbReference type="EMBL" id="MBB6345037.1"/>
    </source>
</evidence>
<dbReference type="GO" id="GO:0006355">
    <property type="term" value="P:regulation of DNA-templated transcription"/>
    <property type="evidence" value="ECO:0007669"/>
    <property type="project" value="InterPro"/>
</dbReference>
<evidence type="ECO:0000256" key="2">
    <source>
        <dbReference type="ARBA" id="ARBA00023125"/>
    </source>
</evidence>
<sequence>MRFGVLGPLEVWANDGRPVPVGEPKVRALLADLLAHGGGPVRAERLIDDVWGERPSRNPMGTLQARVSQLRRALGDPGLVVHGPAGYRLADHWSDAARFDELLALRSADPRERAARLDEALALWRGPAYADFADAPFARAERARLEEARLSALEEQAELRLALGRDADLATLVARHPLRERLHGLHMKALYRGGRQGEALAVYASLRERLAEELGVDPSPELAALHEAVLRQDPALTGPPPVPANLPAPLTGLVGRAAELATIGDLLASARLVTLTGAGGVGKTSLALEAARAVLDGAPGAGFPDGVWLVELAGAGEAAQAVAAVLGVRDDGAAPLPPRLAAALAAKRMLLVLDNCEHMVEEVAALVLALLRGAPGLRVLATSQEPLGLTGERVLPVGPLPEPDAVRLFTARAGIGADEDVVTVCRRLDGIPLALELAATRVRALGVRGVADRLDDRFRLLSAGVRDAPPRQRTLRATIDWSWGLLTEPERVVLRRLAAHADGCTLEAAEEVCAEPGVDVLDTMARLVDRSLVVVAAGTGHGPRYRLLESVAAYCAERLAEAGELETIGERHARHYTELAERADLRGPRQLEWLDRLDAEGANLRLALAGPEPLRLANALSWYWFLRGRLGEARRALAAALARGGPPDEAATASVWLAGMTLLTGERPPPVHHADLDEPGRALAGWFLTHVRWAYGDHEAHEAAVGRALAAFERLGDRWGTAAALAQRARLRLFHGDLTAMRRDAERSLALFTELGDAWGRMEAMDSLDRLAEMSGDYAEAARLRQEELRLAQRLGVETSFKLSALGRTALLAGDYAAADDYHERARRLAVAQSYKSAEEHAVLGLALSARRQGDHERAEALLTPWLDWLREVRGTSGIAFLMAELGFAAEQRGDAETALTRQRAGHEAALASGDPRGIALALEGLAGAVSLAGDHAEAARLLGAAAAVRRAVGTPLAAGESFDVERITARVRGAIDEAAWERARLSGERELGDHFPGAFGGRARVQPAAERLHPLGHPDQPEPATQPRHPGVGPPAV</sequence>
<dbReference type="SMART" id="SM00862">
    <property type="entry name" value="Trans_reg_C"/>
    <property type="match status" value="1"/>
</dbReference>
<dbReference type="SMART" id="SM01043">
    <property type="entry name" value="BTAD"/>
    <property type="match status" value="1"/>
</dbReference>
<comment type="caution">
    <text evidence="6">The sequence shown here is derived from an EMBL/GenBank/DDBJ whole genome shotgun (WGS) entry which is preliminary data.</text>
</comment>
<gene>
    <name evidence="6" type="ORF">FHU36_001546</name>
</gene>
<dbReference type="PROSITE" id="PS51755">
    <property type="entry name" value="OMPR_PHOB"/>
    <property type="match status" value="1"/>
</dbReference>
<name>A0A7X0BYE1_9ACTN</name>
<feature type="region of interest" description="Disordered" evidence="4">
    <location>
        <begin position="1007"/>
        <end position="1038"/>
    </location>
</feature>
<keyword evidence="7" id="KW-1185">Reference proteome</keyword>
<dbReference type="GO" id="GO:0000160">
    <property type="term" value="P:phosphorelay signal transduction system"/>
    <property type="evidence" value="ECO:0007669"/>
    <property type="project" value="InterPro"/>
</dbReference>
<dbReference type="SUPFAM" id="SSF46894">
    <property type="entry name" value="C-terminal effector domain of the bipartite response regulators"/>
    <property type="match status" value="1"/>
</dbReference>
<organism evidence="6 7">
    <name type="scientific">Nonomuraea muscovyensis</name>
    <dbReference type="NCBI Taxonomy" id="1124761"/>
    <lineage>
        <taxon>Bacteria</taxon>
        <taxon>Bacillati</taxon>
        <taxon>Actinomycetota</taxon>
        <taxon>Actinomycetes</taxon>
        <taxon>Streptosporangiales</taxon>
        <taxon>Streptosporangiaceae</taxon>
        <taxon>Nonomuraea</taxon>
    </lineage>
</organism>
<dbReference type="Pfam" id="PF03704">
    <property type="entry name" value="BTAD"/>
    <property type="match status" value="1"/>
</dbReference>
<dbReference type="InterPro" id="IPR001867">
    <property type="entry name" value="OmpR/PhoB-type_DNA-bd"/>
</dbReference>
<dbReference type="InterPro" id="IPR005158">
    <property type="entry name" value="BTAD"/>
</dbReference>
<dbReference type="Gene3D" id="1.10.10.10">
    <property type="entry name" value="Winged helix-like DNA-binding domain superfamily/Winged helix DNA-binding domain"/>
    <property type="match status" value="1"/>
</dbReference>
<dbReference type="SUPFAM" id="SSF52540">
    <property type="entry name" value="P-loop containing nucleoside triphosphate hydrolases"/>
    <property type="match status" value="1"/>
</dbReference>
<dbReference type="PANTHER" id="PTHR47691:SF3">
    <property type="entry name" value="HTH-TYPE TRANSCRIPTIONAL REGULATOR RV0890C-RELATED"/>
    <property type="match status" value="1"/>
</dbReference>
<feature type="domain" description="OmpR/PhoB-type" evidence="5">
    <location>
        <begin position="1"/>
        <end position="91"/>
    </location>
</feature>
<protein>
    <submittedName>
        <fullName evidence="6">Putative ATPase/DNA-binding SARP family transcriptional activator</fullName>
    </submittedName>
</protein>